<sequence length="172" mass="19184">MILTGAEIKREHASGRIRIEPFNVKNVQPNSYDFHLGDTVLTYKDVELDVHKENETEETLIPKDGLLLTPNKIYLASSREVIGSDHYAPTFGSKSGAARTGIFSHLSCGLVDIGSHGRLTLQLHVVQPVKIYPGMRIAQVIFWKPQGEITLYDGKYQGAEGPQASRIHRDFL</sequence>
<evidence type="ECO:0000313" key="3">
    <source>
        <dbReference type="EMBL" id="QVJ03513.1"/>
    </source>
</evidence>
<accession>A0A975QMD9</accession>
<name>A0A975QMD9_9ACTN</name>
<dbReference type="GO" id="GO:0006229">
    <property type="term" value="P:dUTP biosynthetic process"/>
    <property type="evidence" value="ECO:0007669"/>
    <property type="project" value="InterPro"/>
</dbReference>
<dbReference type="PANTHER" id="PTHR42680">
    <property type="entry name" value="DCTP DEAMINASE"/>
    <property type="match status" value="1"/>
</dbReference>
<dbReference type="InterPro" id="IPR036157">
    <property type="entry name" value="dUTPase-like_sf"/>
</dbReference>
<dbReference type="EMBL" id="CP074403">
    <property type="protein sequence ID" value="QVJ03513.1"/>
    <property type="molecule type" value="Genomic_DNA"/>
</dbReference>
<keyword evidence="2" id="KW-0546">Nucleotide metabolism</keyword>
<geneLocation type="plasmid" evidence="3 4">
    <name>unnamed2</name>
</geneLocation>
<dbReference type="Proteomes" id="UP000682416">
    <property type="component" value="Plasmid unnamed2"/>
</dbReference>
<dbReference type="NCBIfam" id="TIGR02274">
    <property type="entry name" value="dCTP_deam"/>
    <property type="match status" value="1"/>
</dbReference>
<dbReference type="GO" id="GO:0008829">
    <property type="term" value="F:dCTP deaminase activity"/>
    <property type="evidence" value="ECO:0007669"/>
    <property type="project" value="UniProtKB-EC"/>
</dbReference>
<dbReference type="InterPro" id="IPR033704">
    <property type="entry name" value="dUTPase_trimeric"/>
</dbReference>
<dbReference type="InterPro" id="IPR011962">
    <property type="entry name" value="dCTP_deaminase"/>
</dbReference>
<reference evidence="3" key="1">
    <citation type="submission" date="2021-05" db="EMBL/GenBank/DDBJ databases">
        <authorList>
            <person name="Kaiqin L."/>
            <person name="Jian G."/>
        </authorList>
    </citation>
    <scope>NUCLEOTIDE SEQUENCE</scope>
    <source>
        <strain evidence="3">HDS5</strain>
        <plasmid evidence="3">unnamed2</plasmid>
    </source>
</reference>
<dbReference type="SUPFAM" id="SSF51283">
    <property type="entry name" value="dUTPase-like"/>
    <property type="match status" value="1"/>
</dbReference>
<dbReference type="GO" id="GO:0015949">
    <property type="term" value="P:nucleobase-containing small molecule interconversion"/>
    <property type="evidence" value="ECO:0007669"/>
    <property type="project" value="TreeGrafter"/>
</dbReference>
<evidence type="ECO:0000256" key="2">
    <source>
        <dbReference type="ARBA" id="ARBA00023080"/>
    </source>
</evidence>
<dbReference type="PANTHER" id="PTHR42680:SF3">
    <property type="entry name" value="DCTP DEAMINASE"/>
    <property type="match status" value="1"/>
</dbReference>
<gene>
    <name evidence="3" type="primary">dcd</name>
    <name evidence="3" type="ORF">KGD82_27970</name>
</gene>
<dbReference type="EC" id="3.5.4.13" evidence="3"/>
<dbReference type="AlphaFoldDB" id="A0A975QMD9"/>
<keyword evidence="1 3" id="KW-0378">Hydrolase</keyword>
<keyword evidence="4" id="KW-1185">Reference proteome</keyword>
<dbReference type="KEGG" id="nec:KGD82_27970"/>
<evidence type="ECO:0000256" key="1">
    <source>
        <dbReference type="ARBA" id="ARBA00022801"/>
    </source>
</evidence>
<evidence type="ECO:0000313" key="4">
    <source>
        <dbReference type="Proteomes" id="UP000682416"/>
    </source>
</evidence>
<keyword evidence="3" id="KW-0614">Plasmid</keyword>
<dbReference type="Pfam" id="PF22769">
    <property type="entry name" value="DCD"/>
    <property type="match status" value="1"/>
</dbReference>
<dbReference type="Gene3D" id="2.70.40.10">
    <property type="match status" value="1"/>
</dbReference>
<proteinExistence type="predicted"/>
<protein>
    <submittedName>
        <fullName evidence="3">dCTP deaminase</fullName>
        <ecNumber evidence="3">3.5.4.13</ecNumber>
    </submittedName>
</protein>
<dbReference type="CDD" id="cd07557">
    <property type="entry name" value="trimeric_dUTPase"/>
    <property type="match status" value="1"/>
</dbReference>
<organism evidence="3 4">
    <name type="scientific">Nocardiopsis eucommiae</name>
    <dbReference type="NCBI Taxonomy" id="2831970"/>
    <lineage>
        <taxon>Bacteria</taxon>
        <taxon>Bacillati</taxon>
        <taxon>Actinomycetota</taxon>
        <taxon>Actinomycetes</taxon>
        <taxon>Streptosporangiales</taxon>
        <taxon>Nocardiopsidaceae</taxon>
        <taxon>Nocardiopsis</taxon>
    </lineage>
</organism>